<dbReference type="GO" id="GO:0016787">
    <property type="term" value="F:hydrolase activity"/>
    <property type="evidence" value="ECO:0007669"/>
    <property type="project" value="UniProtKB-KW"/>
</dbReference>
<dbReference type="EMBL" id="FO082060">
    <property type="protein sequence ID" value="CCE24559.1"/>
    <property type="molecule type" value="Genomic_DNA"/>
</dbReference>
<dbReference type="PANTHER" id="PTHR10885:SF0">
    <property type="entry name" value="ISOPENTENYL-DIPHOSPHATE DELTA-ISOMERASE"/>
    <property type="match status" value="1"/>
</dbReference>
<dbReference type="RefSeq" id="WP_014149323.1">
    <property type="nucleotide sequence ID" value="NC_016112.1"/>
</dbReference>
<dbReference type="Pfam" id="PF00293">
    <property type="entry name" value="NUDIX"/>
    <property type="match status" value="1"/>
</dbReference>
<dbReference type="CDD" id="cd04692">
    <property type="entry name" value="NUDIX_Hydrolase"/>
    <property type="match status" value="1"/>
</dbReference>
<accession>G4T128</accession>
<dbReference type="Gene3D" id="3.90.79.10">
    <property type="entry name" value="Nucleoside Triphosphate Pyrophosphohydrolase"/>
    <property type="match status" value="1"/>
</dbReference>
<dbReference type="PANTHER" id="PTHR10885">
    <property type="entry name" value="ISOPENTENYL-DIPHOSPHATE DELTA-ISOMERASE"/>
    <property type="match status" value="1"/>
</dbReference>
<reference evidence="5" key="1">
    <citation type="journal article" date="2012" name="J. Bacteriol.">
        <title>Genome sequence of the haloalkaliphilic methanotrophic bacterium Methylomicrobium alcaliphilum 20Z.</title>
        <authorList>
            <person name="Vuilleumier S."/>
            <person name="Khmelenina V.N."/>
            <person name="Bringel F."/>
            <person name="Reshetnikov A.S."/>
            <person name="Lajus A."/>
            <person name="Mangenot S."/>
            <person name="Rouy Z."/>
            <person name="Op den Camp H.J."/>
            <person name="Jetten M.S."/>
            <person name="Dispirito A.A."/>
            <person name="Dunfield P."/>
            <person name="Klotz M.G."/>
            <person name="Semrau J.D."/>
            <person name="Stein L.Y."/>
            <person name="Barbe V."/>
            <person name="Medigue C."/>
            <person name="Trotsenko Y.A."/>
            <person name="Kalyuzhnaya M.G."/>
        </authorList>
    </citation>
    <scope>NUCLEOTIDE SEQUENCE [LARGE SCALE GENOMIC DNA]</scope>
    <source>
        <strain evidence="5">DSM 19304 / NCIMB 14124 / VKM B-2133 / 20Z</strain>
    </source>
</reference>
<name>G4T128_META2</name>
<keyword evidence="2 4" id="KW-0378">Hydrolase</keyword>
<dbReference type="PROSITE" id="PS00893">
    <property type="entry name" value="NUDIX_BOX"/>
    <property type="match status" value="1"/>
</dbReference>
<dbReference type="PROSITE" id="PS51462">
    <property type="entry name" value="NUDIX"/>
    <property type="match status" value="1"/>
</dbReference>
<dbReference type="SUPFAM" id="SSF55811">
    <property type="entry name" value="Nudix"/>
    <property type="match status" value="1"/>
</dbReference>
<dbReference type="STRING" id="1091494.MEALZ_2893"/>
<keyword evidence="5" id="KW-1185">Reference proteome</keyword>
<dbReference type="PATRIC" id="fig|271065.3.peg.2970"/>
<dbReference type="InterPro" id="IPR015797">
    <property type="entry name" value="NUDIX_hydrolase-like_dom_sf"/>
</dbReference>
<evidence type="ECO:0000313" key="5">
    <source>
        <dbReference type="Proteomes" id="UP000008315"/>
    </source>
</evidence>
<evidence type="ECO:0000256" key="2">
    <source>
        <dbReference type="ARBA" id="ARBA00022801"/>
    </source>
</evidence>
<evidence type="ECO:0000259" key="3">
    <source>
        <dbReference type="PROSITE" id="PS51462"/>
    </source>
</evidence>
<proteinExistence type="predicted"/>
<dbReference type="HOGENOM" id="CLU_060552_3_0_6"/>
<dbReference type="InterPro" id="IPR000086">
    <property type="entry name" value="NUDIX_hydrolase_dom"/>
</dbReference>
<organism evidence="4 5">
    <name type="scientific">Methylotuvimicrobium alcaliphilum (strain DSM 19304 / NCIMB 14124 / VKM B-2133 / 20Z)</name>
    <name type="common">Methylomicrobium alcaliphilum</name>
    <dbReference type="NCBI Taxonomy" id="1091494"/>
    <lineage>
        <taxon>Bacteria</taxon>
        <taxon>Pseudomonadati</taxon>
        <taxon>Pseudomonadota</taxon>
        <taxon>Gammaproteobacteria</taxon>
        <taxon>Methylococcales</taxon>
        <taxon>Methylococcaceae</taxon>
        <taxon>Methylotuvimicrobium</taxon>
    </lineage>
</organism>
<evidence type="ECO:0000256" key="1">
    <source>
        <dbReference type="ARBA" id="ARBA00001946"/>
    </source>
</evidence>
<dbReference type="InterPro" id="IPR020084">
    <property type="entry name" value="NUDIX_hydrolase_CS"/>
</dbReference>
<gene>
    <name evidence="4" type="ordered locus">MEALZ_2893</name>
</gene>
<dbReference type="AlphaFoldDB" id="G4T128"/>
<feature type="domain" description="Nudix hydrolase" evidence="3">
    <location>
        <begin position="29"/>
        <end position="157"/>
    </location>
</feature>
<protein>
    <submittedName>
        <fullName evidence="4">NUDIX hydrolase</fullName>
    </submittedName>
</protein>
<dbReference type="Proteomes" id="UP000008315">
    <property type="component" value="Chromosome"/>
</dbReference>
<evidence type="ECO:0000313" key="4">
    <source>
        <dbReference type="EMBL" id="CCE24559.1"/>
    </source>
</evidence>
<comment type="cofactor">
    <cofactor evidence="1">
        <name>Mg(2+)</name>
        <dbReference type="ChEBI" id="CHEBI:18420"/>
    </cofactor>
</comment>
<sequence>MHQEYLSIVDENDRVIGNALRSIIHRDRLLHRSAHILVFNDSNLLFLQKRSLTKDINPGLWDSSAAGHVDVGEDYDACALRELHEELGVQVDRLSPLFKLSATPVTGMEFIEVYRCDHNGPFSLAAEEIEEGRWFDTKEIDARVNNDDPTLTETFKSLWRRYELLRNKHEITSTNVGRGFGGSIDRCRRQGRFLLLGNC</sequence>
<dbReference type="KEGG" id="mah:MEALZ_2893"/>